<evidence type="ECO:0000313" key="3">
    <source>
        <dbReference type="EMBL" id="ORX38100.1"/>
    </source>
</evidence>
<dbReference type="Proteomes" id="UP000193719">
    <property type="component" value="Unassembled WGS sequence"/>
</dbReference>
<protein>
    <recommendedName>
        <fullName evidence="2">Helicase/UvrB N-terminal domain-containing protein</fullName>
    </recommendedName>
</protein>
<dbReference type="InterPro" id="IPR006935">
    <property type="entry name" value="Helicase/UvrB_N"/>
</dbReference>
<dbReference type="GO" id="GO:0003677">
    <property type="term" value="F:DNA binding"/>
    <property type="evidence" value="ECO:0007669"/>
    <property type="project" value="InterPro"/>
</dbReference>
<dbReference type="GO" id="GO:0016787">
    <property type="term" value="F:hydrolase activity"/>
    <property type="evidence" value="ECO:0007669"/>
    <property type="project" value="InterPro"/>
</dbReference>
<gene>
    <name evidence="3" type="ORF">BCR36DRAFT_313567</name>
</gene>
<keyword evidence="1" id="KW-0378">Hydrolase</keyword>
<organism evidence="3 4">
    <name type="scientific">Piromyces finnis</name>
    <dbReference type="NCBI Taxonomy" id="1754191"/>
    <lineage>
        <taxon>Eukaryota</taxon>
        <taxon>Fungi</taxon>
        <taxon>Fungi incertae sedis</taxon>
        <taxon>Chytridiomycota</taxon>
        <taxon>Chytridiomycota incertae sedis</taxon>
        <taxon>Neocallimastigomycetes</taxon>
        <taxon>Neocallimastigales</taxon>
        <taxon>Neocallimastigaceae</taxon>
        <taxon>Piromyces</taxon>
    </lineage>
</organism>
<dbReference type="InterPro" id="IPR027417">
    <property type="entry name" value="P-loop_NTPase"/>
</dbReference>
<reference evidence="3 4" key="1">
    <citation type="submission" date="2016-08" db="EMBL/GenBank/DDBJ databases">
        <title>Genomes of anaerobic fungi encode conserved fungal cellulosomes for biomass hydrolysis.</title>
        <authorList>
            <consortium name="DOE Joint Genome Institute"/>
            <person name="Haitjema C.H."/>
            <person name="Gilmore S.P."/>
            <person name="Henske J.K."/>
            <person name="Solomon K.V."/>
            <person name="De Groot R."/>
            <person name="Kuo A."/>
            <person name="Mondo S.J."/>
            <person name="Salamov A.A."/>
            <person name="Labutti K."/>
            <person name="Zhao Z."/>
            <person name="Chiniquy J."/>
            <person name="Barry K."/>
            <person name="Brewer H.M."/>
            <person name="Purvine S.O."/>
            <person name="Wright A.T."/>
            <person name="Boxma B."/>
            <person name="Van Alen T."/>
            <person name="Hackstein J.H."/>
            <person name="Baker S.E."/>
            <person name="Grigoriev I.V."/>
            <person name="O'Malley M.A."/>
        </authorList>
    </citation>
    <scope>NUCLEOTIDE SEQUENCE [LARGE SCALE GENOMIC DNA]</scope>
    <source>
        <strain evidence="4">finn</strain>
    </source>
</reference>
<dbReference type="GO" id="GO:0005524">
    <property type="term" value="F:ATP binding"/>
    <property type="evidence" value="ECO:0007669"/>
    <property type="project" value="InterPro"/>
</dbReference>
<keyword evidence="4" id="KW-1185">Reference proteome</keyword>
<comment type="caution">
    <text evidence="3">The sequence shown here is derived from an EMBL/GenBank/DDBJ whole genome shotgun (WGS) entry which is preliminary data.</text>
</comment>
<dbReference type="GO" id="GO:0004386">
    <property type="term" value="F:helicase activity"/>
    <property type="evidence" value="ECO:0007669"/>
    <property type="project" value="UniProtKB-KW"/>
</dbReference>
<dbReference type="STRING" id="1754191.A0A1Y1UJ64"/>
<accession>A0A1Y1UJ64</accession>
<reference evidence="3 4" key="2">
    <citation type="submission" date="2016-08" db="EMBL/GenBank/DDBJ databases">
        <title>Pervasive Adenine N6-methylation of Active Genes in Fungi.</title>
        <authorList>
            <consortium name="DOE Joint Genome Institute"/>
            <person name="Mondo S.J."/>
            <person name="Dannebaum R.O."/>
            <person name="Kuo R.C."/>
            <person name="Labutti K."/>
            <person name="Haridas S."/>
            <person name="Kuo A."/>
            <person name="Salamov A."/>
            <person name="Ahrendt S.R."/>
            <person name="Lipzen A."/>
            <person name="Sullivan W."/>
            <person name="Andreopoulos W.B."/>
            <person name="Clum A."/>
            <person name="Lindquist E."/>
            <person name="Daum C."/>
            <person name="Ramamoorthy G.K."/>
            <person name="Gryganskyi A."/>
            <person name="Culley D."/>
            <person name="Magnuson J.K."/>
            <person name="James T.Y."/>
            <person name="O'Malley M.A."/>
            <person name="Stajich J.E."/>
            <person name="Spatafora J.W."/>
            <person name="Visel A."/>
            <person name="Grigoriev I.V."/>
        </authorList>
    </citation>
    <scope>NUCLEOTIDE SEQUENCE [LARGE SCALE GENOMIC DNA]</scope>
    <source>
        <strain evidence="4">finn</strain>
    </source>
</reference>
<sequence>MSYPDINKLYNYREFKEIFTNENLLEEKLHMKRYQILPSRYMSSDNEAVKRFLIYHPPGSGKSYTALWILLNFINFYEKPAIILVKNKESIINFKSRIESWYSFTFNFNKPPEGITNYQQFIKKYIEFYTYFSFFKSIKNIEDIKMHENRFIIIDEIHNFRNTKENKLYIKELINS</sequence>
<feature type="domain" description="Helicase/UvrB N-terminal" evidence="2">
    <location>
        <begin position="46"/>
        <end position="164"/>
    </location>
</feature>
<proteinExistence type="predicted"/>
<keyword evidence="1" id="KW-0347">Helicase</keyword>
<keyword evidence="1" id="KW-0067">ATP-binding</keyword>
<evidence type="ECO:0000259" key="2">
    <source>
        <dbReference type="Pfam" id="PF04851"/>
    </source>
</evidence>
<dbReference type="AlphaFoldDB" id="A0A1Y1UJ64"/>
<dbReference type="Gene3D" id="3.40.50.300">
    <property type="entry name" value="P-loop containing nucleotide triphosphate hydrolases"/>
    <property type="match status" value="1"/>
</dbReference>
<dbReference type="Pfam" id="PF04851">
    <property type="entry name" value="ResIII"/>
    <property type="match status" value="1"/>
</dbReference>
<name>A0A1Y1UJ64_9FUNG</name>
<dbReference type="EMBL" id="MCFH01000130">
    <property type="protein sequence ID" value="ORX38100.1"/>
    <property type="molecule type" value="Genomic_DNA"/>
</dbReference>
<evidence type="ECO:0000313" key="4">
    <source>
        <dbReference type="Proteomes" id="UP000193719"/>
    </source>
</evidence>
<dbReference type="SUPFAM" id="SSF52540">
    <property type="entry name" value="P-loop containing nucleoside triphosphate hydrolases"/>
    <property type="match status" value="1"/>
</dbReference>
<keyword evidence="1" id="KW-0547">Nucleotide-binding</keyword>
<evidence type="ECO:0000256" key="1">
    <source>
        <dbReference type="ARBA" id="ARBA00022806"/>
    </source>
</evidence>